<dbReference type="PANTHER" id="PTHR44566:SF1">
    <property type="entry name" value="WD REPEAT-CONTAINING PROTEIN 25"/>
    <property type="match status" value="1"/>
</dbReference>
<organism evidence="2 3">
    <name type="scientific">Trichobilharzia regenti</name>
    <name type="common">Nasal bird schistosome</name>
    <dbReference type="NCBI Taxonomy" id="157069"/>
    <lineage>
        <taxon>Eukaryota</taxon>
        <taxon>Metazoa</taxon>
        <taxon>Spiralia</taxon>
        <taxon>Lophotrochozoa</taxon>
        <taxon>Platyhelminthes</taxon>
        <taxon>Trematoda</taxon>
        <taxon>Digenea</taxon>
        <taxon>Strigeidida</taxon>
        <taxon>Schistosomatoidea</taxon>
        <taxon>Schistosomatidae</taxon>
        <taxon>Trichobilharzia</taxon>
    </lineage>
</organism>
<dbReference type="SUPFAM" id="SSF50978">
    <property type="entry name" value="WD40 repeat-like"/>
    <property type="match status" value="1"/>
</dbReference>
<feature type="compositionally biased region" description="Low complexity" evidence="1">
    <location>
        <begin position="7"/>
        <end position="20"/>
    </location>
</feature>
<evidence type="ECO:0000256" key="1">
    <source>
        <dbReference type="SAM" id="MobiDB-lite"/>
    </source>
</evidence>
<dbReference type="Proteomes" id="UP000050795">
    <property type="component" value="Unassembled WGS sequence"/>
</dbReference>
<reference evidence="3" key="2">
    <citation type="submission" date="2023-11" db="UniProtKB">
        <authorList>
            <consortium name="WormBaseParasite"/>
        </authorList>
    </citation>
    <scope>IDENTIFICATION</scope>
</reference>
<reference evidence="2" key="1">
    <citation type="submission" date="2022-06" db="EMBL/GenBank/DDBJ databases">
        <authorList>
            <person name="Berger JAMES D."/>
            <person name="Berger JAMES D."/>
        </authorList>
    </citation>
    <scope>NUCLEOTIDE SEQUENCE [LARGE SCALE GENOMIC DNA]</scope>
</reference>
<dbReference type="InterPro" id="IPR001680">
    <property type="entry name" value="WD40_rpt"/>
</dbReference>
<name>A0AA85J241_TRIRE</name>
<sequence>MDELVNYSDSDSYEESCSTSGQSKTNDLSVNSSSHIVYKSLPDNVNDGDVGDIRGEDFFNLKDADDKGNFWTSTIHDNDLLLPCPVANVKTNQEEKILKDENISWRHHHHGKNDFSRQRREKAQEIVTDDKNKFYISHVIDYRHYQTLGIHHYNDVIIYPRLSLQWPYLALYGPLLASSKQSNHSSQCISSHILIWKLPFDNSASKATYTPICSYQIHRNHEVTSSSSSLSSLSACSRRDHYCWMKFRSAETDSQCLQVVAATSKGFIELWDVQQDKRVREFNVSSQTGPLLRCAALPSAAYPSCLLTSGMSGVISLWDLRVSAWQRPQLKFSHSELKASIADLLWLNEHHFSSCSDTIDRNNCEHNVGVWDIRFTKPISHQLYQERWGCNRMALKPLPYPNEHVRFAVQSQGDTIIEISGRNMKRSTSLTAVSCNRLSYHLEKCWRYEGHQLQGHPFGLAYNPSGTLLASGSWSQSSPVLWESPRRKHSSSSYALMTTAMKQLPEIPKSPISSITDVVWVPNQFVSNGCDCLIAVQLNGSIIVYNS</sequence>
<feature type="region of interest" description="Disordered" evidence="1">
    <location>
        <begin position="1"/>
        <end position="29"/>
    </location>
</feature>
<evidence type="ECO:0000313" key="2">
    <source>
        <dbReference type="Proteomes" id="UP000050795"/>
    </source>
</evidence>
<dbReference type="SMART" id="SM00320">
    <property type="entry name" value="WD40"/>
    <property type="match status" value="4"/>
</dbReference>
<keyword evidence="2" id="KW-1185">Reference proteome</keyword>
<dbReference type="PANTHER" id="PTHR44566">
    <property type="entry name" value="TRANSDUCIN/WD40 REPEAT-LIKE SUPERFAMILY PROTEIN"/>
    <property type="match status" value="1"/>
</dbReference>
<dbReference type="InterPro" id="IPR036322">
    <property type="entry name" value="WD40_repeat_dom_sf"/>
</dbReference>
<dbReference type="InterPro" id="IPR015943">
    <property type="entry name" value="WD40/YVTN_repeat-like_dom_sf"/>
</dbReference>
<evidence type="ECO:0000313" key="3">
    <source>
        <dbReference type="WBParaSite" id="TREG1_135620.1"/>
    </source>
</evidence>
<dbReference type="WBParaSite" id="TREG1_135620.1">
    <property type="protein sequence ID" value="TREG1_135620.1"/>
    <property type="gene ID" value="TREG1_135620"/>
</dbReference>
<proteinExistence type="predicted"/>
<dbReference type="InterPro" id="IPR053053">
    <property type="entry name" value="WD_repeat_protein"/>
</dbReference>
<dbReference type="Gene3D" id="2.130.10.10">
    <property type="entry name" value="YVTN repeat-like/Quinoprotein amine dehydrogenase"/>
    <property type="match status" value="1"/>
</dbReference>
<accession>A0AA85J241</accession>
<protein>
    <submittedName>
        <fullName evidence="3">Uncharacterized protein</fullName>
    </submittedName>
</protein>
<dbReference type="AlphaFoldDB" id="A0AA85J241"/>